<organism evidence="1 2">
    <name type="scientific">Heracleum sosnowskyi</name>
    <dbReference type="NCBI Taxonomy" id="360622"/>
    <lineage>
        <taxon>Eukaryota</taxon>
        <taxon>Viridiplantae</taxon>
        <taxon>Streptophyta</taxon>
        <taxon>Embryophyta</taxon>
        <taxon>Tracheophyta</taxon>
        <taxon>Spermatophyta</taxon>
        <taxon>Magnoliopsida</taxon>
        <taxon>eudicotyledons</taxon>
        <taxon>Gunneridae</taxon>
        <taxon>Pentapetalae</taxon>
        <taxon>asterids</taxon>
        <taxon>campanulids</taxon>
        <taxon>Apiales</taxon>
        <taxon>Apiaceae</taxon>
        <taxon>Apioideae</taxon>
        <taxon>apioid superclade</taxon>
        <taxon>Tordylieae</taxon>
        <taxon>Tordyliinae</taxon>
        <taxon>Heracleum</taxon>
    </lineage>
</organism>
<accession>A0AAD8MB89</accession>
<name>A0AAD8MB89_9APIA</name>
<gene>
    <name evidence="1" type="ORF">POM88_041294</name>
</gene>
<reference evidence="1" key="2">
    <citation type="submission" date="2023-05" db="EMBL/GenBank/DDBJ databases">
        <authorList>
            <person name="Schelkunov M.I."/>
        </authorList>
    </citation>
    <scope>NUCLEOTIDE SEQUENCE</scope>
    <source>
        <strain evidence="1">Hsosn_3</strain>
        <tissue evidence="1">Leaf</tissue>
    </source>
</reference>
<dbReference type="Gene3D" id="3.40.395.10">
    <property type="entry name" value="Adenoviral Proteinase, Chain A"/>
    <property type="match status" value="1"/>
</dbReference>
<evidence type="ECO:0000313" key="1">
    <source>
        <dbReference type="EMBL" id="KAK1365733.1"/>
    </source>
</evidence>
<evidence type="ECO:0008006" key="3">
    <source>
        <dbReference type="Google" id="ProtNLM"/>
    </source>
</evidence>
<reference evidence="1" key="1">
    <citation type="submission" date="2023-02" db="EMBL/GenBank/DDBJ databases">
        <title>Genome of toxic invasive species Heracleum sosnowskyi carries increased number of genes despite the absence of recent whole-genome duplications.</title>
        <authorList>
            <person name="Schelkunov M."/>
            <person name="Shtratnikova V."/>
            <person name="Makarenko M."/>
            <person name="Klepikova A."/>
            <person name="Omelchenko D."/>
            <person name="Novikova G."/>
            <person name="Obukhova E."/>
            <person name="Bogdanov V."/>
            <person name="Penin A."/>
            <person name="Logacheva M."/>
        </authorList>
    </citation>
    <scope>NUCLEOTIDE SEQUENCE</scope>
    <source>
        <strain evidence="1">Hsosn_3</strain>
        <tissue evidence="1">Leaf</tissue>
    </source>
</reference>
<dbReference type="SUPFAM" id="SSF54001">
    <property type="entry name" value="Cysteine proteinases"/>
    <property type="match status" value="1"/>
</dbReference>
<keyword evidence="2" id="KW-1185">Reference proteome</keyword>
<protein>
    <recommendedName>
        <fullName evidence="3">Ubiquitin-like protease family profile domain-containing protein</fullName>
    </recommendedName>
</protein>
<evidence type="ECO:0000313" key="2">
    <source>
        <dbReference type="Proteomes" id="UP001237642"/>
    </source>
</evidence>
<dbReference type="EMBL" id="JAUIZM010000009">
    <property type="protein sequence ID" value="KAK1365733.1"/>
    <property type="molecule type" value="Genomic_DNA"/>
</dbReference>
<comment type="caution">
    <text evidence="1">The sequence shown here is derived from an EMBL/GenBank/DDBJ whole genome shotgun (WGS) entry which is preliminary data.</text>
</comment>
<proteinExistence type="predicted"/>
<dbReference type="Proteomes" id="UP001237642">
    <property type="component" value="Unassembled WGS sequence"/>
</dbReference>
<sequence>MRFEKNLNELKEVYDKCLDNFEVAFALYPKNARLGELKEKYSLFFKLFGDSSPISKMLFVGYNDENDKTHFGEAGEEDFVPKFSLGILRPRRGIKASHFCRSPYVSRVVDVSTHQITTEERNVWEWLFHTRRDVKKCTSGHFQSMKENSMIEATIIDTWSYLLNENGILRDNCSPLRLFMTSKTTHRPLIMEVGEGTHDKMERYAVFHDNMDIVVQMVCDMHTKQYEVKDFDMFCFPIYSSEHHYVIYYNMKKPKLEILDNWNQTGEVEDIYGDLPARLTEENAVDCGAFVMRHMETYVGNLYKWKVGLRLEKDNQRPLLNKLRIIYCHGILTWTENIKNDRIVATTTMVGKGVNINS</sequence>
<dbReference type="InterPro" id="IPR038765">
    <property type="entry name" value="Papain-like_cys_pep_sf"/>
</dbReference>
<dbReference type="AlphaFoldDB" id="A0AAD8MB89"/>